<dbReference type="InterPro" id="IPR036465">
    <property type="entry name" value="vWFA_dom_sf"/>
</dbReference>
<protein>
    <recommendedName>
        <fullName evidence="1">DUF58 domain-containing protein</fullName>
    </recommendedName>
</protein>
<evidence type="ECO:0000313" key="2">
    <source>
        <dbReference type="EMBL" id="QDU60027.1"/>
    </source>
</evidence>
<gene>
    <name evidence="2" type="ORF">Pan216_08640</name>
</gene>
<dbReference type="Pfam" id="PF01882">
    <property type="entry name" value="DUF58"/>
    <property type="match status" value="1"/>
</dbReference>
<name>A0A518AZ68_9BACT</name>
<organism evidence="2 3">
    <name type="scientific">Kolteria novifilia</name>
    <dbReference type="NCBI Taxonomy" id="2527975"/>
    <lineage>
        <taxon>Bacteria</taxon>
        <taxon>Pseudomonadati</taxon>
        <taxon>Planctomycetota</taxon>
        <taxon>Planctomycetia</taxon>
        <taxon>Kolteriales</taxon>
        <taxon>Kolteriaceae</taxon>
        <taxon>Kolteria</taxon>
    </lineage>
</organism>
<feature type="domain" description="DUF58" evidence="1">
    <location>
        <begin position="48"/>
        <end position="252"/>
    </location>
</feature>
<proteinExistence type="predicted"/>
<dbReference type="PANTHER" id="PTHR33608:SF7">
    <property type="entry name" value="DUF58 DOMAIN-CONTAINING PROTEIN"/>
    <property type="match status" value="1"/>
</dbReference>
<dbReference type="EMBL" id="CP036279">
    <property type="protein sequence ID" value="QDU60027.1"/>
    <property type="molecule type" value="Genomic_DNA"/>
</dbReference>
<dbReference type="SUPFAM" id="SSF53300">
    <property type="entry name" value="vWA-like"/>
    <property type="match status" value="1"/>
</dbReference>
<evidence type="ECO:0000259" key="1">
    <source>
        <dbReference type="Pfam" id="PF01882"/>
    </source>
</evidence>
<dbReference type="PANTHER" id="PTHR33608">
    <property type="entry name" value="BLL2464 PROTEIN"/>
    <property type="match status" value="1"/>
</dbReference>
<evidence type="ECO:0000313" key="3">
    <source>
        <dbReference type="Proteomes" id="UP000317093"/>
    </source>
</evidence>
<dbReference type="AlphaFoldDB" id="A0A518AZ68"/>
<dbReference type="OrthoDB" id="9780819at2"/>
<sequence length="299" mass="33841">MESSQTYLDPLTLARIKDLELKARQVIEGFVSGSHKSPFQGISVEFAEHREYVPGDDVRHVDWKVFGKTDKFYLKQYEQETNLVCNLLLDVSESMRYGSGETSKLEFASRLVASLAYLIVHRADSVGLALFEDRLHKFLPPASQATHLKQLLTLLATCEPGKEASRVGDVLGEMAGRLTKRSLIMVVSDCFDDIDRIVAGIKHLRYKRHEIVFFHVLDPAELDFPFDQITLFKGLEALPDVLAEPRALRNAYLAEFNEYLKELRLACRANDVDYQLMRTDQPLDLALAGYLASRSARSA</sequence>
<dbReference type="Proteomes" id="UP000317093">
    <property type="component" value="Chromosome"/>
</dbReference>
<keyword evidence="3" id="KW-1185">Reference proteome</keyword>
<dbReference type="Gene3D" id="3.40.50.410">
    <property type="entry name" value="von Willebrand factor, type A domain"/>
    <property type="match status" value="1"/>
</dbReference>
<dbReference type="InterPro" id="IPR002881">
    <property type="entry name" value="DUF58"/>
</dbReference>
<reference evidence="2 3" key="1">
    <citation type="submission" date="2019-02" db="EMBL/GenBank/DDBJ databases">
        <title>Deep-cultivation of Planctomycetes and their phenomic and genomic characterization uncovers novel biology.</title>
        <authorList>
            <person name="Wiegand S."/>
            <person name="Jogler M."/>
            <person name="Boedeker C."/>
            <person name="Pinto D."/>
            <person name="Vollmers J."/>
            <person name="Rivas-Marin E."/>
            <person name="Kohn T."/>
            <person name="Peeters S.H."/>
            <person name="Heuer A."/>
            <person name="Rast P."/>
            <person name="Oberbeckmann S."/>
            <person name="Bunk B."/>
            <person name="Jeske O."/>
            <person name="Meyerdierks A."/>
            <person name="Storesund J.E."/>
            <person name="Kallscheuer N."/>
            <person name="Luecker S."/>
            <person name="Lage O.M."/>
            <person name="Pohl T."/>
            <person name="Merkel B.J."/>
            <person name="Hornburger P."/>
            <person name="Mueller R.-W."/>
            <person name="Bruemmer F."/>
            <person name="Labrenz M."/>
            <person name="Spormann A.M."/>
            <person name="Op den Camp H."/>
            <person name="Overmann J."/>
            <person name="Amann R."/>
            <person name="Jetten M.S.M."/>
            <person name="Mascher T."/>
            <person name="Medema M.H."/>
            <person name="Devos D.P."/>
            <person name="Kaster A.-K."/>
            <person name="Ovreas L."/>
            <person name="Rohde M."/>
            <person name="Galperin M.Y."/>
            <person name="Jogler C."/>
        </authorList>
    </citation>
    <scope>NUCLEOTIDE SEQUENCE [LARGE SCALE GENOMIC DNA]</scope>
    <source>
        <strain evidence="2 3">Pan216</strain>
    </source>
</reference>
<accession>A0A518AZ68</accession>
<dbReference type="KEGG" id="knv:Pan216_08640"/>